<sequence>MVIVSSEVKQQSYDHVKNGLCISNATEVSKLNYINGSTRTLQVNSLRPKSLNDYIGQKELKQILRIAIKAAYTQEGTMDHVLLYGPAGLGKTTIALVLAAELGVPCRIISAPAIERPRDIIGLLMNLEPNEVLFIDEIHRLNRISEELLYAAMEDFRLDISVGKSRVARIRNISINPFTLVGATTHAGALSPALRDRFGLVQRLSLYSLEDLCNIIKRTANILLLTLDEAAVLEIAQRCRGTPRIANRLLRRIRDVTSLRDNDNYINEELANEVLSLHQVDNRGLDANDRRILQFLIENYGGGPVGLQTIAASLGEDATILESFVEPFLMQMGFLKRTPRGRIVTLEGYKHLGWPV</sequence>
<keyword evidence="6" id="KW-0238">DNA-binding</keyword>
<dbReference type="GO" id="GO:0003677">
    <property type="term" value="F:DNA binding"/>
    <property type="evidence" value="ECO:0007669"/>
    <property type="project" value="UniProtKB-KW"/>
</dbReference>
<dbReference type="AlphaFoldDB" id="B1X4N3"/>
<dbReference type="InterPro" id="IPR003593">
    <property type="entry name" value="AAA+_ATPase"/>
</dbReference>
<evidence type="ECO:0000256" key="8">
    <source>
        <dbReference type="ARBA" id="ARBA00023204"/>
    </source>
</evidence>
<dbReference type="SMART" id="SM00382">
    <property type="entry name" value="AAA"/>
    <property type="match status" value="1"/>
</dbReference>
<dbReference type="HAMAP" id="MF_00016">
    <property type="entry name" value="DNA_HJ_migration_RuvB"/>
    <property type="match status" value="1"/>
</dbReference>
<dbReference type="GeneID" id="6481883"/>
<dbReference type="PANTHER" id="PTHR42848">
    <property type="match status" value="1"/>
</dbReference>
<evidence type="ECO:0000313" key="10">
    <source>
        <dbReference type="EMBL" id="ACB42902.1"/>
    </source>
</evidence>
<name>B1X4N3_PAUCH</name>
<dbReference type="GO" id="GO:0005524">
    <property type="term" value="F:ATP binding"/>
    <property type="evidence" value="ECO:0007669"/>
    <property type="project" value="UniProtKB-KW"/>
</dbReference>
<dbReference type="GO" id="GO:0009378">
    <property type="term" value="F:four-way junction helicase activity"/>
    <property type="evidence" value="ECO:0007669"/>
    <property type="project" value="InterPro"/>
</dbReference>
<dbReference type="Gene3D" id="1.10.10.10">
    <property type="entry name" value="Winged helix-like DNA-binding domain superfamily/Winged helix DNA-binding domain"/>
    <property type="match status" value="1"/>
</dbReference>
<reference evidence="10" key="2">
    <citation type="journal article" date="2008" name="Curr. Biol.">
        <title>Chromatophore genome sequence of Paulinella sheds light on acquisition of photosynthesis by eukaryotes.</title>
        <authorList>
            <person name="Nowack E.C.M."/>
            <person name="Melkonian M."/>
            <person name="Gloeckner G."/>
        </authorList>
    </citation>
    <scope>NUCLEOTIDE SEQUENCE [LARGE SCALE GENOMIC DNA]</scope>
</reference>
<evidence type="ECO:0000256" key="4">
    <source>
        <dbReference type="ARBA" id="ARBA00022801"/>
    </source>
</evidence>
<dbReference type="InterPro" id="IPR027417">
    <property type="entry name" value="P-loop_NTPase"/>
</dbReference>
<accession>B1X4N3</accession>
<dbReference type="Pfam" id="PF05491">
    <property type="entry name" value="WHD_RuvB"/>
    <property type="match status" value="1"/>
</dbReference>
<keyword evidence="1" id="KW-0963">Cytoplasm</keyword>
<keyword evidence="10" id="KW-0347">Helicase</keyword>
<dbReference type="InterPro" id="IPR041445">
    <property type="entry name" value="AAA_lid_4"/>
</dbReference>
<evidence type="ECO:0000256" key="7">
    <source>
        <dbReference type="ARBA" id="ARBA00023172"/>
    </source>
</evidence>
<evidence type="ECO:0000256" key="5">
    <source>
        <dbReference type="ARBA" id="ARBA00022840"/>
    </source>
</evidence>
<dbReference type="EMBL" id="CP000815">
    <property type="protein sequence ID" value="ACB42902.1"/>
    <property type="molecule type" value="Genomic_DNA"/>
</dbReference>
<keyword evidence="3" id="KW-0227">DNA damage</keyword>
<evidence type="ECO:0000256" key="1">
    <source>
        <dbReference type="ARBA" id="ARBA00022490"/>
    </source>
</evidence>
<protein>
    <submittedName>
        <fullName evidence="10">Holliday junction DNA helicase RuvB</fullName>
    </submittedName>
</protein>
<dbReference type="RefSeq" id="YP_002049112.1">
    <property type="nucleotide sequence ID" value="NC_011087.1"/>
</dbReference>
<proteinExistence type="inferred from homology"/>
<dbReference type="SUPFAM" id="SSF46785">
    <property type="entry name" value="Winged helix' DNA-binding domain"/>
    <property type="match status" value="1"/>
</dbReference>
<dbReference type="InterPro" id="IPR036388">
    <property type="entry name" value="WH-like_DNA-bd_sf"/>
</dbReference>
<dbReference type="GO" id="GO:0016787">
    <property type="term" value="F:hydrolase activity"/>
    <property type="evidence" value="ECO:0007669"/>
    <property type="project" value="UniProtKB-KW"/>
</dbReference>
<dbReference type="InterPro" id="IPR036390">
    <property type="entry name" value="WH_DNA-bd_sf"/>
</dbReference>
<dbReference type="GO" id="GO:0006281">
    <property type="term" value="P:DNA repair"/>
    <property type="evidence" value="ECO:0007669"/>
    <property type="project" value="UniProtKB-KW"/>
</dbReference>
<dbReference type="SUPFAM" id="SSF52540">
    <property type="entry name" value="P-loop containing nucleoside triphosphate hydrolases"/>
    <property type="match status" value="1"/>
</dbReference>
<reference evidence="10" key="1">
    <citation type="submission" date="2007-08" db="EMBL/GenBank/DDBJ databases">
        <authorList>
            <person name="Gloeckner G."/>
            <person name="Nowack E."/>
            <person name="Melkonian M."/>
        </authorList>
    </citation>
    <scope>NUCLEOTIDE SEQUENCE</scope>
</reference>
<keyword evidence="7" id="KW-0233">DNA recombination</keyword>
<evidence type="ECO:0000256" key="6">
    <source>
        <dbReference type="ARBA" id="ARBA00023125"/>
    </source>
</evidence>
<feature type="domain" description="AAA+ ATPase" evidence="9">
    <location>
        <begin position="77"/>
        <end position="204"/>
    </location>
</feature>
<keyword evidence="2" id="KW-0547">Nucleotide-binding</keyword>
<dbReference type="Pfam" id="PF05496">
    <property type="entry name" value="RuvB_N"/>
    <property type="match status" value="1"/>
</dbReference>
<keyword evidence="4" id="KW-0378">Hydrolase</keyword>
<geneLocation type="organellar chromatophore" evidence="10"/>
<dbReference type="Gene3D" id="3.40.50.300">
    <property type="entry name" value="P-loop containing nucleotide triphosphate hydrolases"/>
    <property type="match status" value="1"/>
</dbReference>
<evidence type="ECO:0000256" key="3">
    <source>
        <dbReference type="ARBA" id="ARBA00022763"/>
    </source>
</evidence>
<keyword evidence="5" id="KW-0067">ATP-binding</keyword>
<dbReference type="InterPro" id="IPR008823">
    <property type="entry name" value="RuvB_wg_C"/>
</dbReference>
<dbReference type="CDD" id="cd00009">
    <property type="entry name" value="AAA"/>
    <property type="match status" value="1"/>
</dbReference>
<dbReference type="Pfam" id="PF17864">
    <property type="entry name" value="AAA_lid_4"/>
    <property type="match status" value="1"/>
</dbReference>
<dbReference type="GO" id="GO:0006310">
    <property type="term" value="P:DNA recombination"/>
    <property type="evidence" value="ECO:0007669"/>
    <property type="project" value="UniProtKB-KW"/>
</dbReference>
<dbReference type="NCBIfam" id="TIGR00635">
    <property type="entry name" value="ruvB"/>
    <property type="match status" value="1"/>
</dbReference>
<dbReference type="PANTHER" id="PTHR42848:SF1">
    <property type="entry name" value="HOLLIDAY JUNCTION BRANCH MIGRATION COMPLEX SUBUNIT RUVB"/>
    <property type="match status" value="1"/>
</dbReference>
<organism evidence="10">
    <name type="scientific">Paulinella chromatophora</name>
    <dbReference type="NCBI Taxonomy" id="39717"/>
    <lineage>
        <taxon>Eukaryota</taxon>
        <taxon>Sar</taxon>
        <taxon>Rhizaria</taxon>
        <taxon>Cercozoa</taxon>
        <taxon>Imbricatea</taxon>
        <taxon>Silicofilosea</taxon>
        <taxon>Euglyphida</taxon>
        <taxon>Paulinellidae</taxon>
        <taxon>Paulinella</taxon>
    </lineage>
</organism>
<dbReference type="NCBIfam" id="NF000868">
    <property type="entry name" value="PRK00080.1"/>
    <property type="match status" value="1"/>
</dbReference>
<dbReference type="Gene3D" id="1.10.8.60">
    <property type="match status" value="1"/>
</dbReference>
<evidence type="ECO:0000256" key="2">
    <source>
        <dbReference type="ARBA" id="ARBA00022741"/>
    </source>
</evidence>
<keyword evidence="10" id="KW-0934">Plastid</keyword>
<keyword evidence="8" id="KW-0234">DNA repair</keyword>
<dbReference type="InterPro" id="IPR004605">
    <property type="entry name" value="DNA_helicase_Holl-junc_RuvB"/>
</dbReference>
<dbReference type="InterPro" id="IPR008824">
    <property type="entry name" value="RuvB-like_N"/>
</dbReference>
<evidence type="ECO:0000259" key="9">
    <source>
        <dbReference type="SMART" id="SM00382"/>
    </source>
</evidence>
<gene>
    <name evidence="10" type="primary">ruvB</name>
    <name evidence="10" type="ordered locus">PCC_0463</name>
</gene>